<feature type="domain" description="MoaB/Mog" evidence="2">
    <location>
        <begin position="176"/>
        <end position="307"/>
    </location>
</feature>
<gene>
    <name evidence="3" type="ORF">SAMN02745975_02664</name>
</gene>
<keyword evidence="1" id="KW-0460">Magnesium</keyword>
<proteinExistence type="inferred from homology"/>
<dbReference type="SUPFAM" id="SSF53218">
    <property type="entry name" value="Molybdenum cofactor biosynthesis proteins"/>
    <property type="match status" value="1"/>
</dbReference>
<evidence type="ECO:0000259" key="2">
    <source>
        <dbReference type="SMART" id="SM00852"/>
    </source>
</evidence>
<dbReference type="SMART" id="SM00852">
    <property type="entry name" value="MoCF_biosynth"/>
    <property type="match status" value="1"/>
</dbReference>
<keyword evidence="4" id="KW-1185">Reference proteome</keyword>
<sequence>MKSKKVKVEDAVGTILCHDITEIVPGEKKGRAFKKGHKVTAEDIDKLRRLGKNHLQVIDMDKDDVHEDEAGIFLGKILAGRNVEASEPSESRVNLFSTVNGLLKVNVDALIALNTLDDVVASTLPNYTIVGKGEMIAGTKVTPLTVKGNILKEADKIRREAGEIVSVLPFKPLKAGLVITGTEVYKGLIKDAFRPVLTEKIERLGGTVTFVSFVPDDEEVIKSKILEAAAECDVVLVSGGMAVDADDVTPKAIASVSEVIKYGSPVLPGAMFLMAYMKDDTPVIGIPACGMYAKVTILDLVYPRVAAGEKIRKEDIIRLANGGLCRRCEPCHYPNCSFGRG</sequence>
<organism evidence="3 4">
    <name type="scientific">Geosporobacter subterraneus DSM 17957</name>
    <dbReference type="NCBI Taxonomy" id="1121919"/>
    <lineage>
        <taxon>Bacteria</taxon>
        <taxon>Bacillati</taxon>
        <taxon>Bacillota</taxon>
        <taxon>Clostridia</taxon>
        <taxon>Peptostreptococcales</taxon>
        <taxon>Thermotaleaceae</taxon>
        <taxon>Geosporobacter</taxon>
    </lineage>
</organism>
<comment type="similarity">
    <text evidence="1">Belongs to the MoeA family.</text>
</comment>
<protein>
    <recommendedName>
        <fullName evidence="1">Molybdopterin molybdenumtransferase</fullName>
        <ecNumber evidence="1">2.10.1.1</ecNumber>
    </recommendedName>
</protein>
<dbReference type="InterPro" id="IPR001453">
    <property type="entry name" value="MoaB/Mog_dom"/>
</dbReference>
<dbReference type="GO" id="GO:0005829">
    <property type="term" value="C:cytosol"/>
    <property type="evidence" value="ECO:0007669"/>
    <property type="project" value="TreeGrafter"/>
</dbReference>
<name>A0A1M6LFM3_9FIRM</name>
<dbReference type="PANTHER" id="PTHR10192">
    <property type="entry name" value="MOLYBDOPTERIN BIOSYNTHESIS PROTEIN"/>
    <property type="match status" value="1"/>
</dbReference>
<dbReference type="Gene3D" id="3.40.980.10">
    <property type="entry name" value="MoaB/Mog-like domain"/>
    <property type="match status" value="1"/>
</dbReference>
<evidence type="ECO:0000256" key="1">
    <source>
        <dbReference type="RuleBase" id="RU365090"/>
    </source>
</evidence>
<keyword evidence="1" id="KW-0479">Metal-binding</keyword>
<dbReference type="UniPathway" id="UPA00344"/>
<evidence type="ECO:0000313" key="4">
    <source>
        <dbReference type="Proteomes" id="UP000184536"/>
    </source>
</evidence>
<reference evidence="4" key="1">
    <citation type="submission" date="2016-11" db="EMBL/GenBank/DDBJ databases">
        <authorList>
            <person name="Varghese N."/>
            <person name="Submissions S."/>
        </authorList>
    </citation>
    <scope>NUCLEOTIDE SEQUENCE [LARGE SCALE GENOMIC DNA]</scope>
    <source>
        <strain evidence="4">DSM 17957</strain>
    </source>
</reference>
<dbReference type="GO" id="GO:0006777">
    <property type="term" value="P:Mo-molybdopterin cofactor biosynthetic process"/>
    <property type="evidence" value="ECO:0007669"/>
    <property type="project" value="UniProtKB-UniRule"/>
</dbReference>
<dbReference type="EMBL" id="FQZV01000036">
    <property type="protein sequence ID" value="SHJ69946.1"/>
    <property type="molecule type" value="Genomic_DNA"/>
</dbReference>
<comment type="catalytic activity">
    <reaction evidence="1">
        <text>adenylyl-molybdopterin + molybdate = Mo-molybdopterin + AMP + H(+)</text>
        <dbReference type="Rhea" id="RHEA:35047"/>
        <dbReference type="ChEBI" id="CHEBI:15378"/>
        <dbReference type="ChEBI" id="CHEBI:36264"/>
        <dbReference type="ChEBI" id="CHEBI:62727"/>
        <dbReference type="ChEBI" id="CHEBI:71302"/>
        <dbReference type="ChEBI" id="CHEBI:456215"/>
    </reaction>
</comment>
<evidence type="ECO:0000313" key="3">
    <source>
        <dbReference type="EMBL" id="SHJ69946.1"/>
    </source>
</evidence>
<accession>A0A1M6LFM3</accession>
<dbReference type="RefSeq" id="WP_110941752.1">
    <property type="nucleotide sequence ID" value="NZ_FQZV01000036.1"/>
</dbReference>
<dbReference type="EC" id="2.10.1.1" evidence="1"/>
<comment type="function">
    <text evidence="1">Catalyzes the insertion of molybdate into adenylated molybdopterin with the concomitant release of AMP.</text>
</comment>
<comment type="cofactor">
    <cofactor evidence="1">
        <name>Mg(2+)</name>
        <dbReference type="ChEBI" id="CHEBI:18420"/>
    </cofactor>
</comment>
<dbReference type="GO" id="GO:0046872">
    <property type="term" value="F:metal ion binding"/>
    <property type="evidence" value="ECO:0007669"/>
    <property type="project" value="UniProtKB-UniRule"/>
</dbReference>
<keyword evidence="1" id="KW-0501">Molybdenum cofactor biosynthesis</keyword>
<dbReference type="Pfam" id="PF00994">
    <property type="entry name" value="MoCF_biosynth"/>
    <property type="match status" value="1"/>
</dbReference>
<dbReference type="GO" id="GO:0061599">
    <property type="term" value="F:molybdopterin molybdotransferase activity"/>
    <property type="evidence" value="ECO:0007669"/>
    <property type="project" value="UniProtKB-UniRule"/>
</dbReference>
<dbReference type="InterPro" id="IPR036425">
    <property type="entry name" value="MoaB/Mog-like_dom_sf"/>
</dbReference>
<dbReference type="AlphaFoldDB" id="A0A1M6LFM3"/>
<dbReference type="InterPro" id="IPR038987">
    <property type="entry name" value="MoeA-like"/>
</dbReference>
<keyword evidence="1" id="KW-0500">Molybdenum</keyword>
<dbReference type="OrthoDB" id="9767940at2"/>
<dbReference type="STRING" id="1121919.SAMN02745975_02664"/>
<dbReference type="Proteomes" id="UP000184536">
    <property type="component" value="Unassembled WGS sequence"/>
</dbReference>
<keyword evidence="1" id="KW-0808">Transferase</keyword>
<comment type="pathway">
    <text evidence="1">Cofactor biosynthesis; molybdopterin biosynthesis.</text>
</comment>
<dbReference type="PANTHER" id="PTHR10192:SF28">
    <property type="entry name" value="MOLYBDOPTERIN MOLYBDENUMTRANSFERASE"/>
    <property type="match status" value="1"/>
</dbReference>
<dbReference type="CDD" id="cd03522">
    <property type="entry name" value="MoeA_like"/>
    <property type="match status" value="1"/>
</dbReference>